<comment type="caution">
    <text evidence="1">The sequence shown here is derived from an EMBL/GenBank/DDBJ whole genome shotgun (WGS) entry which is preliminary data.</text>
</comment>
<evidence type="ECO:0000313" key="1">
    <source>
        <dbReference type="EMBL" id="KAJ0176073.1"/>
    </source>
</evidence>
<protein>
    <submittedName>
        <fullName evidence="1">Uncharacterized protein</fullName>
    </submittedName>
</protein>
<organism evidence="1 2">
    <name type="scientific">Dendrolimus kikuchii</name>
    <dbReference type="NCBI Taxonomy" id="765133"/>
    <lineage>
        <taxon>Eukaryota</taxon>
        <taxon>Metazoa</taxon>
        <taxon>Ecdysozoa</taxon>
        <taxon>Arthropoda</taxon>
        <taxon>Hexapoda</taxon>
        <taxon>Insecta</taxon>
        <taxon>Pterygota</taxon>
        <taxon>Neoptera</taxon>
        <taxon>Endopterygota</taxon>
        <taxon>Lepidoptera</taxon>
        <taxon>Glossata</taxon>
        <taxon>Ditrysia</taxon>
        <taxon>Bombycoidea</taxon>
        <taxon>Lasiocampidae</taxon>
        <taxon>Dendrolimus</taxon>
    </lineage>
</organism>
<sequence>MYHHVGIYPGGAERIKRKEEELQSNSRILGGVPATVGQYPFKTGLIGDVTGLNTLSVCGGALISKTRVATAAHCWNDAVHQICGGSPLFWDLNYLFSGGTRITASAAAVHPNWNPILVRNDIAVLYLLTLLRYLCPLERNFSKISQASQLLHLVMELPEMIGLSSFIADIGCQAGLRSSLA</sequence>
<name>A0ACC1CWN8_9NEOP</name>
<proteinExistence type="predicted"/>
<dbReference type="EMBL" id="CM034400">
    <property type="protein sequence ID" value="KAJ0176073.1"/>
    <property type="molecule type" value="Genomic_DNA"/>
</dbReference>
<gene>
    <name evidence="1" type="ORF">K1T71_008247</name>
</gene>
<dbReference type="Proteomes" id="UP000824533">
    <property type="component" value="Linkage Group LG14"/>
</dbReference>
<evidence type="ECO:0000313" key="2">
    <source>
        <dbReference type="Proteomes" id="UP000824533"/>
    </source>
</evidence>
<reference evidence="1 2" key="1">
    <citation type="journal article" date="2021" name="Front. Genet.">
        <title>Chromosome-Level Genome Assembly Reveals Significant Gene Expansion in the Toll and IMD Signaling Pathways of Dendrolimus kikuchii.</title>
        <authorList>
            <person name="Zhou J."/>
            <person name="Wu P."/>
            <person name="Xiong Z."/>
            <person name="Liu N."/>
            <person name="Zhao N."/>
            <person name="Ji M."/>
            <person name="Qiu Y."/>
            <person name="Yang B."/>
        </authorList>
    </citation>
    <scope>NUCLEOTIDE SEQUENCE [LARGE SCALE GENOMIC DNA]</scope>
    <source>
        <strain evidence="1">Ann1</strain>
    </source>
</reference>
<keyword evidence="2" id="KW-1185">Reference proteome</keyword>
<accession>A0ACC1CWN8</accession>